<sequence length="394" mass="44525">MKIIEILKRNVRLIKKVSLSLLIGWFIYGALVWASFENLESAIEEATFKEYLFDGDPALKGVLLTGNNQNDYFNSVSEMKLTWRILQNIGVLSKDKSFANFENDNVFKKASSTICSVFNDKNQDSGITTLLELNKDFGNTPANPLLKNNDNEVKKALIKSLARSPGSFEKYVQLLEDARKDVNNDAKLNPTNIFIYSFPKDLFPSLWGRNTSLEETTSIMFNHTDIKNKYESISDGKSLEQYQQIKDFYSKLLIAISNDSNVSKARDWVMVFNGIMQLIMIIVFTFCLNIILTYKPENNSKYKYALIYSWGEDSLPIFGFIGTILGLMKALGDAYKIPLANGSVNAALSISDITNALSIAFTTTLMAFVLGMILSLFKMFNPFLIKNTKLLKDE</sequence>
<accession>A0A7L4ZII3</accession>
<evidence type="ECO:0000256" key="4">
    <source>
        <dbReference type="ARBA" id="ARBA00022989"/>
    </source>
</evidence>
<keyword evidence="5 7" id="KW-0472">Membrane</keyword>
<feature type="domain" description="MotA/TolQ/ExbB proton channel" evidence="8">
    <location>
        <begin position="316"/>
        <end position="377"/>
    </location>
</feature>
<evidence type="ECO:0000256" key="1">
    <source>
        <dbReference type="ARBA" id="ARBA00004651"/>
    </source>
</evidence>
<keyword evidence="4 7" id="KW-1133">Transmembrane helix</keyword>
<dbReference type="RefSeq" id="WP_160129123.1">
    <property type="nucleotide sequence ID" value="NZ_CP019288.1"/>
</dbReference>
<reference evidence="9 10" key="1">
    <citation type="journal article" date="2013" name="Int. J. Syst. Evol. Microbiol.">
        <title>Kordia antarctica sp. nov., isolated from Antarctic seawater.</title>
        <authorList>
            <person name="Baek K."/>
            <person name="Choi A."/>
            <person name="Kang I."/>
            <person name="Lee K."/>
            <person name="Cho J.C."/>
        </authorList>
    </citation>
    <scope>NUCLEOTIDE SEQUENCE [LARGE SCALE GENOMIC DNA]</scope>
    <source>
        <strain evidence="9 10">IMCC3317</strain>
    </source>
</reference>
<evidence type="ECO:0000256" key="2">
    <source>
        <dbReference type="ARBA" id="ARBA00022475"/>
    </source>
</evidence>
<dbReference type="InterPro" id="IPR002898">
    <property type="entry name" value="MotA_ExbB_proton_chnl"/>
</dbReference>
<name>A0A7L4ZII3_9FLAO</name>
<evidence type="ECO:0000256" key="6">
    <source>
        <dbReference type="RuleBase" id="RU004057"/>
    </source>
</evidence>
<dbReference type="Pfam" id="PF01618">
    <property type="entry name" value="MotA_ExbB"/>
    <property type="match status" value="1"/>
</dbReference>
<comment type="similarity">
    <text evidence="6">Belongs to the exbB/tolQ family.</text>
</comment>
<dbReference type="GO" id="GO:0005886">
    <property type="term" value="C:plasma membrane"/>
    <property type="evidence" value="ECO:0007669"/>
    <property type="project" value="UniProtKB-SubCell"/>
</dbReference>
<feature type="transmembrane region" description="Helical" evidence="7">
    <location>
        <begin position="17"/>
        <end position="36"/>
    </location>
</feature>
<evidence type="ECO:0000256" key="5">
    <source>
        <dbReference type="ARBA" id="ARBA00023136"/>
    </source>
</evidence>
<dbReference type="EMBL" id="CP019288">
    <property type="protein sequence ID" value="QHI36415.1"/>
    <property type="molecule type" value="Genomic_DNA"/>
</dbReference>
<dbReference type="AlphaFoldDB" id="A0A7L4ZII3"/>
<dbReference type="Proteomes" id="UP000464657">
    <property type="component" value="Chromosome"/>
</dbReference>
<keyword evidence="6" id="KW-0653">Protein transport</keyword>
<evidence type="ECO:0000256" key="3">
    <source>
        <dbReference type="ARBA" id="ARBA00022692"/>
    </source>
</evidence>
<feature type="transmembrane region" description="Helical" evidence="7">
    <location>
        <begin position="268"/>
        <end position="294"/>
    </location>
</feature>
<dbReference type="KEGG" id="kan:IMCC3317_17780"/>
<keyword evidence="6" id="KW-0813">Transport</keyword>
<dbReference type="OrthoDB" id="5290956at2"/>
<organism evidence="9 10">
    <name type="scientific">Kordia antarctica</name>
    <dbReference type="NCBI Taxonomy" id="1218801"/>
    <lineage>
        <taxon>Bacteria</taxon>
        <taxon>Pseudomonadati</taxon>
        <taxon>Bacteroidota</taxon>
        <taxon>Flavobacteriia</taxon>
        <taxon>Flavobacteriales</taxon>
        <taxon>Flavobacteriaceae</taxon>
        <taxon>Kordia</taxon>
    </lineage>
</organism>
<keyword evidence="2" id="KW-1003">Cell membrane</keyword>
<evidence type="ECO:0000313" key="9">
    <source>
        <dbReference type="EMBL" id="QHI36415.1"/>
    </source>
</evidence>
<comment type="subcellular location">
    <subcellularLocation>
        <location evidence="1">Cell membrane</location>
        <topology evidence="1">Multi-pass membrane protein</topology>
    </subcellularLocation>
    <subcellularLocation>
        <location evidence="6">Membrane</location>
        <topology evidence="6">Multi-pass membrane protein</topology>
    </subcellularLocation>
</comment>
<keyword evidence="10" id="KW-1185">Reference proteome</keyword>
<evidence type="ECO:0000259" key="8">
    <source>
        <dbReference type="Pfam" id="PF01618"/>
    </source>
</evidence>
<protein>
    <recommendedName>
        <fullName evidence="8">MotA/TolQ/ExbB proton channel domain-containing protein</fullName>
    </recommendedName>
</protein>
<proteinExistence type="inferred from homology"/>
<evidence type="ECO:0000256" key="7">
    <source>
        <dbReference type="SAM" id="Phobius"/>
    </source>
</evidence>
<feature type="transmembrane region" description="Helical" evidence="7">
    <location>
        <begin position="315"/>
        <end position="335"/>
    </location>
</feature>
<feature type="transmembrane region" description="Helical" evidence="7">
    <location>
        <begin position="355"/>
        <end position="377"/>
    </location>
</feature>
<evidence type="ECO:0000313" key="10">
    <source>
        <dbReference type="Proteomes" id="UP000464657"/>
    </source>
</evidence>
<dbReference type="GO" id="GO:0015031">
    <property type="term" value="P:protein transport"/>
    <property type="evidence" value="ECO:0007669"/>
    <property type="project" value="UniProtKB-KW"/>
</dbReference>
<gene>
    <name evidence="9" type="ORF">IMCC3317_17780</name>
</gene>
<keyword evidence="3 7" id="KW-0812">Transmembrane</keyword>